<evidence type="ECO:0000256" key="2">
    <source>
        <dbReference type="ARBA" id="ARBA00022692"/>
    </source>
</evidence>
<dbReference type="Proteomes" id="UP000280444">
    <property type="component" value="Unassembled WGS sequence"/>
</dbReference>
<feature type="transmembrane region" description="Helical" evidence="7">
    <location>
        <begin position="169"/>
        <end position="187"/>
    </location>
</feature>
<dbReference type="GO" id="GO:0005886">
    <property type="term" value="C:plasma membrane"/>
    <property type="evidence" value="ECO:0007669"/>
    <property type="project" value="UniProtKB-SubCell"/>
</dbReference>
<dbReference type="GO" id="GO:0140359">
    <property type="term" value="F:ABC-type transporter activity"/>
    <property type="evidence" value="ECO:0007669"/>
    <property type="project" value="InterPro"/>
</dbReference>
<keyword evidence="5 7" id="KW-1133">Transmembrane helix</keyword>
<dbReference type="SUPFAM" id="SSF52540">
    <property type="entry name" value="P-loop containing nucleoside triphosphate hydrolases"/>
    <property type="match status" value="1"/>
</dbReference>
<accession>A0A3P1SHF8</accession>
<keyword evidence="3" id="KW-0547">Nucleotide-binding</keyword>
<evidence type="ECO:0000259" key="9">
    <source>
        <dbReference type="PROSITE" id="PS50929"/>
    </source>
</evidence>
<dbReference type="InterPro" id="IPR011527">
    <property type="entry name" value="ABC1_TM_dom"/>
</dbReference>
<dbReference type="PANTHER" id="PTHR24221">
    <property type="entry name" value="ATP-BINDING CASSETTE SUB-FAMILY B"/>
    <property type="match status" value="1"/>
</dbReference>
<keyword evidence="6 7" id="KW-0472">Membrane</keyword>
<dbReference type="InterPro" id="IPR017871">
    <property type="entry name" value="ABC_transporter-like_CS"/>
</dbReference>
<protein>
    <submittedName>
        <fullName evidence="10">Thiol reductant ABC exporter subunit CydC</fullName>
    </submittedName>
</protein>
<dbReference type="PROSITE" id="PS00211">
    <property type="entry name" value="ABC_TRANSPORTER_1"/>
    <property type="match status" value="1"/>
</dbReference>
<proteinExistence type="predicted"/>
<evidence type="ECO:0000259" key="8">
    <source>
        <dbReference type="PROSITE" id="PS50893"/>
    </source>
</evidence>
<dbReference type="InterPro" id="IPR039421">
    <property type="entry name" value="Type_1_exporter"/>
</dbReference>
<dbReference type="EMBL" id="RQZF01000001">
    <property type="protein sequence ID" value="RRC96359.1"/>
    <property type="molecule type" value="Genomic_DNA"/>
</dbReference>
<feature type="transmembrane region" description="Helical" evidence="7">
    <location>
        <begin position="142"/>
        <end position="163"/>
    </location>
</feature>
<dbReference type="InterPro" id="IPR036640">
    <property type="entry name" value="ABC1_TM_sf"/>
</dbReference>
<gene>
    <name evidence="10" type="primary">cydC</name>
    <name evidence="10" type="ORF">EII11_01540</name>
</gene>
<dbReference type="AlphaFoldDB" id="A0A3P1SHF8"/>
<dbReference type="PROSITE" id="PS50893">
    <property type="entry name" value="ABC_TRANSPORTER_2"/>
    <property type="match status" value="1"/>
</dbReference>
<dbReference type="PROSITE" id="PS50929">
    <property type="entry name" value="ABC_TM1F"/>
    <property type="match status" value="1"/>
</dbReference>
<evidence type="ECO:0000256" key="1">
    <source>
        <dbReference type="ARBA" id="ARBA00004651"/>
    </source>
</evidence>
<dbReference type="NCBIfam" id="TIGR02868">
    <property type="entry name" value="CydC"/>
    <property type="match status" value="1"/>
</dbReference>
<sequence>MTLFLTPVERKALRRVLSLLDVDRRGFALSVLLGVVGLGSSIALAATSAWLIARASQHPPVLYLTVAATSVRMFGVLRALMRYLQRLASHKVALAGMDSLRYSLYTHLANGPVNRVAQLQRGDLLARTGADVDAVGDFVVKALLPTVVAAIVGTGTVIGLSVISPAAGMILALCLLLSGVIAPLLTMRSARIAELSTQEARTRMSETVLSVMEGASELAISGKLPRVHEQLATHEAEINRATREAGRVAGIAAGIDRLAMGLAVVGALIVGIPDTVGGQIAAVSLAVLALTPLASFEGTAELAPAAVQLVRSAGAAVRIDELLGDDTPIPTHPLPPSSNGPIVTADNLAIGWPGGPTIAEGISLQLAPGSATAIVGPSGVGKTTLLFTLAGMIPPHSGSLTIDGVDLWGAEREALTERLTMTAEDAHVFATTVIENLRVANPSLNEADALELLHAVGLTQWVSELPSGLETLLGSGGTTVSGGERRRLLMARALAAPSPLLVLDEASEHLDSQMADTLMRTLFERSRTDKRGILIVSHRLSALDAADTVMVFAPGTDGKPARVTDIGTHEELYERSEAYRWAREQEA</sequence>
<dbReference type="Pfam" id="PF00005">
    <property type="entry name" value="ABC_tran"/>
    <property type="match status" value="1"/>
</dbReference>
<comment type="subcellular location">
    <subcellularLocation>
        <location evidence="1">Cell membrane</location>
        <topology evidence="1">Multi-pass membrane protein</topology>
    </subcellularLocation>
</comment>
<dbReference type="RefSeq" id="WP_124867866.1">
    <property type="nucleotide sequence ID" value="NZ_RQZF01000001.1"/>
</dbReference>
<keyword evidence="4" id="KW-0067">ATP-binding</keyword>
<dbReference type="GO" id="GO:0034775">
    <property type="term" value="P:glutathione transmembrane transport"/>
    <property type="evidence" value="ECO:0007669"/>
    <property type="project" value="InterPro"/>
</dbReference>
<comment type="caution">
    <text evidence="10">The sequence shown here is derived from an EMBL/GenBank/DDBJ whole genome shotgun (WGS) entry which is preliminary data.</text>
</comment>
<organism evidence="10 11">
    <name type="scientific">Schaalia canis</name>
    <dbReference type="NCBI Taxonomy" id="100469"/>
    <lineage>
        <taxon>Bacteria</taxon>
        <taxon>Bacillati</taxon>
        <taxon>Actinomycetota</taxon>
        <taxon>Actinomycetes</taxon>
        <taxon>Actinomycetales</taxon>
        <taxon>Actinomycetaceae</taxon>
        <taxon>Schaalia</taxon>
    </lineage>
</organism>
<keyword evidence="2 7" id="KW-0812">Transmembrane</keyword>
<feature type="transmembrane region" description="Helical" evidence="7">
    <location>
        <begin position="61"/>
        <end position="81"/>
    </location>
</feature>
<dbReference type="InterPro" id="IPR003439">
    <property type="entry name" value="ABC_transporter-like_ATP-bd"/>
</dbReference>
<evidence type="ECO:0000256" key="7">
    <source>
        <dbReference type="SAM" id="Phobius"/>
    </source>
</evidence>
<keyword evidence="11" id="KW-1185">Reference proteome</keyword>
<name>A0A3P1SHF8_9ACTO</name>
<dbReference type="GO" id="GO:0016887">
    <property type="term" value="F:ATP hydrolysis activity"/>
    <property type="evidence" value="ECO:0007669"/>
    <property type="project" value="InterPro"/>
</dbReference>
<dbReference type="InterPro" id="IPR014223">
    <property type="entry name" value="ABC_CydC/D"/>
</dbReference>
<dbReference type="SUPFAM" id="SSF90123">
    <property type="entry name" value="ABC transporter transmembrane region"/>
    <property type="match status" value="1"/>
</dbReference>
<dbReference type="Pfam" id="PF00664">
    <property type="entry name" value="ABC_membrane"/>
    <property type="match status" value="1"/>
</dbReference>
<reference evidence="10 11" key="1">
    <citation type="submission" date="2018-11" db="EMBL/GenBank/DDBJ databases">
        <title>Genomes From Bacteria Associated with the Canine Oral Cavity: a Test Case for Automated Genome-Based Taxonomic Assignment.</title>
        <authorList>
            <person name="Coil D.A."/>
            <person name="Jospin G."/>
            <person name="Darling A.E."/>
            <person name="Wallis C."/>
            <person name="Davis I.J."/>
            <person name="Harris S."/>
            <person name="Eisen J.A."/>
            <person name="Holcombe L.J."/>
            <person name="O'Flynn C."/>
        </authorList>
    </citation>
    <scope>NUCLEOTIDE SEQUENCE [LARGE SCALE GENOMIC DNA]</scope>
    <source>
        <strain evidence="10 11">OH770</strain>
    </source>
</reference>
<evidence type="ECO:0000256" key="3">
    <source>
        <dbReference type="ARBA" id="ARBA00022741"/>
    </source>
</evidence>
<feature type="domain" description="ABC transporter" evidence="8">
    <location>
        <begin position="343"/>
        <end position="585"/>
    </location>
</feature>
<feature type="domain" description="ABC transmembrane type-1" evidence="9">
    <location>
        <begin position="28"/>
        <end position="311"/>
    </location>
</feature>
<dbReference type="Gene3D" id="1.20.1560.10">
    <property type="entry name" value="ABC transporter type 1, transmembrane domain"/>
    <property type="match status" value="1"/>
</dbReference>
<dbReference type="Gene3D" id="3.40.50.300">
    <property type="entry name" value="P-loop containing nucleotide triphosphate hydrolases"/>
    <property type="match status" value="1"/>
</dbReference>
<evidence type="ECO:0000313" key="10">
    <source>
        <dbReference type="EMBL" id="RRC96359.1"/>
    </source>
</evidence>
<dbReference type="OrthoDB" id="3237158at2"/>
<evidence type="ECO:0000256" key="6">
    <source>
        <dbReference type="ARBA" id="ARBA00023136"/>
    </source>
</evidence>
<dbReference type="GO" id="GO:0045454">
    <property type="term" value="P:cell redox homeostasis"/>
    <property type="evidence" value="ECO:0007669"/>
    <property type="project" value="InterPro"/>
</dbReference>
<evidence type="ECO:0000313" key="11">
    <source>
        <dbReference type="Proteomes" id="UP000280444"/>
    </source>
</evidence>
<dbReference type="InterPro" id="IPR027417">
    <property type="entry name" value="P-loop_NTPase"/>
</dbReference>
<evidence type="ECO:0000256" key="5">
    <source>
        <dbReference type="ARBA" id="ARBA00022989"/>
    </source>
</evidence>
<evidence type="ECO:0000256" key="4">
    <source>
        <dbReference type="ARBA" id="ARBA00022840"/>
    </source>
</evidence>
<dbReference type="GO" id="GO:0034040">
    <property type="term" value="F:ATPase-coupled lipid transmembrane transporter activity"/>
    <property type="evidence" value="ECO:0007669"/>
    <property type="project" value="TreeGrafter"/>
</dbReference>
<dbReference type="InterPro" id="IPR003593">
    <property type="entry name" value="AAA+_ATPase"/>
</dbReference>
<dbReference type="PANTHER" id="PTHR24221:SF654">
    <property type="entry name" value="ATP-BINDING CASSETTE SUB-FAMILY B MEMBER 6"/>
    <property type="match status" value="1"/>
</dbReference>
<dbReference type="GO" id="GO:0005524">
    <property type="term" value="F:ATP binding"/>
    <property type="evidence" value="ECO:0007669"/>
    <property type="project" value="UniProtKB-KW"/>
</dbReference>
<dbReference type="SMART" id="SM00382">
    <property type="entry name" value="AAA"/>
    <property type="match status" value="1"/>
</dbReference>